<dbReference type="PANTHER" id="PTHR43547:SF2">
    <property type="entry name" value="HYBRID SIGNAL TRANSDUCTION HISTIDINE KINASE C"/>
    <property type="match status" value="1"/>
</dbReference>
<dbReference type="Proteomes" id="UP001202248">
    <property type="component" value="Unassembled WGS sequence"/>
</dbReference>
<protein>
    <submittedName>
        <fullName evidence="8">Response regulator</fullName>
    </submittedName>
</protein>
<keyword evidence="9" id="KW-1185">Reference proteome</keyword>
<name>A0ABS9SQZ0_9BACT</name>
<dbReference type="PANTHER" id="PTHR43547">
    <property type="entry name" value="TWO-COMPONENT HISTIDINE KINASE"/>
    <property type="match status" value="1"/>
</dbReference>
<dbReference type="InterPro" id="IPR018060">
    <property type="entry name" value="HTH_AraC"/>
</dbReference>
<accession>A0ABS9SQZ0</accession>
<dbReference type="PRINTS" id="PR00032">
    <property type="entry name" value="HTHARAC"/>
</dbReference>
<dbReference type="PROSITE" id="PS50110">
    <property type="entry name" value="RESPONSE_REGULATORY"/>
    <property type="match status" value="1"/>
</dbReference>
<feature type="domain" description="HTH araC/xylS-type" evidence="6">
    <location>
        <begin position="204"/>
        <end position="303"/>
    </location>
</feature>
<dbReference type="SUPFAM" id="SSF52172">
    <property type="entry name" value="CheY-like"/>
    <property type="match status" value="1"/>
</dbReference>
<dbReference type="Pfam" id="PF00072">
    <property type="entry name" value="Response_reg"/>
    <property type="match status" value="1"/>
</dbReference>
<feature type="domain" description="Response regulatory" evidence="7">
    <location>
        <begin position="57"/>
        <end position="172"/>
    </location>
</feature>
<keyword evidence="3" id="KW-0238">DNA-binding</keyword>
<dbReference type="Gene3D" id="1.10.10.60">
    <property type="entry name" value="Homeodomain-like"/>
    <property type="match status" value="1"/>
</dbReference>
<dbReference type="PROSITE" id="PS00041">
    <property type="entry name" value="HTH_ARAC_FAMILY_1"/>
    <property type="match status" value="1"/>
</dbReference>
<organism evidence="8 9">
    <name type="scientific">Niabella ginsengisoli</name>
    <dbReference type="NCBI Taxonomy" id="522298"/>
    <lineage>
        <taxon>Bacteria</taxon>
        <taxon>Pseudomonadati</taxon>
        <taxon>Bacteroidota</taxon>
        <taxon>Chitinophagia</taxon>
        <taxon>Chitinophagales</taxon>
        <taxon>Chitinophagaceae</taxon>
        <taxon>Niabella</taxon>
    </lineage>
</organism>
<reference evidence="8 9" key="1">
    <citation type="submission" date="2022-02" db="EMBL/GenBank/DDBJ databases">
        <authorList>
            <person name="Min J."/>
        </authorList>
    </citation>
    <scope>NUCLEOTIDE SEQUENCE [LARGE SCALE GENOMIC DNA]</scope>
    <source>
        <strain evidence="8 9">GR10-1</strain>
    </source>
</reference>
<evidence type="ECO:0000259" key="6">
    <source>
        <dbReference type="PROSITE" id="PS01124"/>
    </source>
</evidence>
<dbReference type="Gene3D" id="3.40.50.2300">
    <property type="match status" value="1"/>
</dbReference>
<evidence type="ECO:0000313" key="8">
    <source>
        <dbReference type="EMBL" id="MCH5600787.1"/>
    </source>
</evidence>
<proteinExistence type="predicted"/>
<sequence length="309" mass="34706">MHESKSGIGADFIVTIMNIETNNVGIESPQQNMMNEDYLQNKFLYLPKIEESTERLTLLLVEDNDDIRNYVSSNLSEPYSVIEATNGTEGFEKAISAIPDLIISDIMMPGMNGLELCKKLKTDQNTSHIPVVLLTARKSDQYEAEGYETGADAYIAKPFSMPLLQVRIRNLIESRTKLRELFGQSPESYTNPVGLNAADKSFLTRAVALIEENMADAEVNVEWLANQLFMSRTQLYRKIKAISNQSVHEFVTDIRLSKAARLLLEGGHSVTEIAFMVGYADATSFGRMFQKRYGTTPKKYSQQDNTSNS</sequence>
<evidence type="ECO:0000256" key="3">
    <source>
        <dbReference type="ARBA" id="ARBA00023125"/>
    </source>
</evidence>
<evidence type="ECO:0000313" key="9">
    <source>
        <dbReference type="Proteomes" id="UP001202248"/>
    </source>
</evidence>
<evidence type="ECO:0000259" key="7">
    <source>
        <dbReference type="PROSITE" id="PS50110"/>
    </source>
</evidence>
<dbReference type="InterPro" id="IPR009057">
    <property type="entry name" value="Homeodomain-like_sf"/>
</dbReference>
<dbReference type="InterPro" id="IPR018062">
    <property type="entry name" value="HTH_AraC-typ_CS"/>
</dbReference>
<evidence type="ECO:0000256" key="2">
    <source>
        <dbReference type="ARBA" id="ARBA00023015"/>
    </source>
</evidence>
<dbReference type="SMART" id="SM00342">
    <property type="entry name" value="HTH_ARAC"/>
    <property type="match status" value="1"/>
</dbReference>
<dbReference type="Pfam" id="PF12833">
    <property type="entry name" value="HTH_18"/>
    <property type="match status" value="1"/>
</dbReference>
<keyword evidence="2" id="KW-0805">Transcription regulation</keyword>
<comment type="caution">
    <text evidence="8">The sequence shown here is derived from an EMBL/GenBank/DDBJ whole genome shotgun (WGS) entry which is preliminary data.</text>
</comment>
<feature type="modified residue" description="4-aspartylphosphate" evidence="5">
    <location>
        <position position="105"/>
    </location>
</feature>
<keyword evidence="4" id="KW-0804">Transcription</keyword>
<evidence type="ECO:0000256" key="1">
    <source>
        <dbReference type="ARBA" id="ARBA00022553"/>
    </source>
</evidence>
<dbReference type="CDD" id="cd17574">
    <property type="entry name" value="REC_OmpR"/>
    <property type="match status" value="1"/>
</dbReference>
<dbReference type="EMBL" id="JAKWBL010000004">
    <property type="protein sequence ID" value="MCH5600787.1"/>
    <property type="molecule type" value="Genomic_DNA"/>
</dbReference>
<dbReference type="SUPFAM" id="SSF46689">
    <property type="entry name" value="Homeodomain-like"/>
    <property type="match status" value="1"/>
</dbReference>
<dbReference type="SMART" id="SM00448">
    <property type="entry name" value="REC"/>
    <property type="match status" value="1"/>
</dbReference>
<evidence type="ECO:0000256" key="5">
    <source>
        <dbReference type="PROSITE-ProRule" id="PRU00169"/>
    </source>
</evidence>
<dbReference type="RefSeq" id="WP_240833193.1">
    <property type="nucleotide sequence ID" value="NZ_JAKWBL010000004.1"/>
</dbReference>
<evidence type="ECO:0000256" key="4">
    <source>
        <dbReference type="ARBA" id="ARBA00023163"/>
    </source>
</evidence>
<dbReference type="PROSITE" id="PS01124">
    <property type="entry name" value="HTH_ARAC_FAMILY_2"/>
    <property type="match status" value="1"/>
</dbReference>
<dbReference type="InterPro" id="IPR011006">
    <property type="entry name" value="CheY-like_superfamily"/>
</dbReference>
<dbReference type="InterPro" id="IPR001789">
    <property type="entry name" value="Sig_transdc_resp-reg_receiver"/>
</dbReference>
<dbReference type="InterPro" id="IPR020449">
    <property type="entry name" value="Tscrpt_reg_AraC-type_HTH"/>
</dbReference>
<keyword evidence="1 5" id="KW-0597">Phosphoprotein</keyword>
<gene>
    <name evidence="8" type="ORF">MKP09_24160</name>
</gene>